<dbReference type="Proteomes" id="UP000308549">
    <property type="component" value="Unassembled WGS sequence"/>
</dbReference>
<accession>A0A4U0TL28</accession>
<dbReference type="EMBL" id="NAJL01000069">
    <property type="protein sequence ID" value="TKA22623.1"/>
    <property type="molecule type" value="Genomic_DNA"/>
</dbReference>
<name>A0A4U0TL28_9PEZI</name>
<evidence type="ECO:0000313" key="3">
    <source>
        <dbReference type="Proteomes" id="UP000308549"/>
    </source>
</evidence>
<dbReference type="AlphaFoldDB" id="A0A4U0TL28"/>
<protein>
    <submittedName>
        <fullName evidence="2">Uncharacterized protein</fullName>
    </submittedName>
</protein>
<keyword evidence="3" id="KW-1185">Reference proteome</keyword>
<reference evidence="2 3" key="1">
    <citation type="submission" date="2017-03" db="EMBL/GenBank/DDBJ databases">
        <title>Genomes of endolithic fungi from Antarctica.</title>
        <authorList>
            <person name="Coleine C."/>
            <person name="Masonjones S."/>
            <person name="Stajich J.E."/>
        </authorList>
    </citation>
    <scope>NUCLEOTIDE SEQUENCE [LARGE SCALE GENOMIC DNA]</scope>
    <source>
        <strain evidence="2 3">CCFEE 6315</strain>
    </source>
</reference>
<comment type="caution">
    <text evidence="2">The sequence shown here is derived from an EMBL/GenBank/DDBJ whole genome shotgun (WGS) entry which is preliminary data.</text>
</comment>
<evidence type="ECO:0000313" key="2">
    <source>
        <dbReference type="EMBL" id="TKA22623.1"/>
    </source>
</evidence>
<proteinExistence type="predicted"/>
<feature type="region of interest" description="Disordered" evidence="1">
    <location>
        <begin position="193"/>
        <end position="240"/>
    </location>
</feature>
<gene>
    <name evidence="2" type="ORF">B0A50_07632</name>
</gene>
<organism evidence="2 3">
    <name type="scientific">Salinomyces thailandicus</name>
    <dbReference type="NCBI Taxonomy" id="706561"/>
    <lineage>
        <taxon>Eukaryota</taxon>
        <taxon>Fungi</taxon>
        <taxon>Dikarya</taxon>
        <taxon>Ascomycota</taxon>
        <taxon>Pezizomycotina</taxon>
        <taxon>Dothideomycetes</taxon>
        <taxon>Dothideomycetidae</taxon>
        <taxon>Mycosphaerellales</taxon>
        <taxon>Teratosphaeriaceae</taxon>
        <taxon>Salinomyces</taxon>
    </lineage>
</organism>
<evidence type="ECO:0000256" key="1">
    <source>
        <dbReference type="SAM" id="MobiDB-lite"/>
    </source>
</evidence>
<sequence length="240" mass="25812">MAKAGVLSRNQHADIRGTVPALDPVTRQDSNTSINDPIEMTMSWSAAKTYTPSEVDERMKQVCKSWDLAVTKQYFPTLDQYLPDPKGAFHGPFDRFSIMIYGSNAGVAKGKKWQKYPALQLPERTDPSDWRTQFVYSGGALLPSKKSVSVGDICRIAMMYEVNPETTAEACSLQRWSLEGLVQVGTQPPTVVQQAPENQQEGMEGETDVAGGGNGGGDGDEGGNKSEGDGGDGGGNEDGD</sequence>